<dbReference type="Proteomes" id="UP000030564">
    <property type="component" value="Unassembled WGS sequence"/>
</dbReference>
<dbReference type="SUPFAM" id="SSF143990">
    <property type="entry name" value="YbiA-like"/>
    <property type="match status" value="1"/>
</dbReference>
<protein>
    <recommendedName>
        <fullName evidence="3">NADAR domain-containing protein</fullName>
    </recommendedName>
</protein>
<comment type="catalytic activity">
    <reaction evidence="1">
        <text>5-amino-6-(5-phospho-D-ribosylamino)uracil + H2O = 5,6-diaminouracil + D-ribose 5-phosphate</text>
        <dbReference type="Rhea" id="RHEA:55020"/>
        <dbReference type="ChEBI" id="CHEBI:15377"/>
        <dbReference type="ChEBI" id="CHEBI:46252"/>
        <dbReference type="ChEBI" id="CHEBI:58453"/>
        <dbReference type="ChEBI" id="CHEBI:78346"/>
    </reaction>
</comment>
<dbReference type="CDD" id="cd15457">
    <property type="entry name" value="NADAR"/>
    <property type="match status" value="1"/>
</dbReference>
<dbReference type="PATRIC" id="fig|587753.9.peg.1772"/>
<dbReference type="AlphaFoldDB" id="A0A0A6DBH4"/>
<dbReference type="Pfam" id="PF08719">
    <property type="entry name" value="NADAR"/>
    <property type="match status" value="1"/>
</dbReference>
<feature type="domain" description="NADAR" evidence="3">
    <location>
        <begin position="24"/>
        <end position="179"/>
    </location>
</feature>
<evidence type="ECO:0000259" key="3">
    <source>
        <dbReference type="Pfam" id="PF08719"/>
    </source>
</evidence>
<comment type="caution">
    <text evidence="4">The sequence shown here is derived from an EMBL/GenBank/DDBJ whole genome shotgun (WGS) entry which is preliminary data.</text>
</comment>
<dbReference type="InterPro" id="IPR037238">
    <property type="entry name" value="YbiA-like_sf"/>
</dbReference>
<dbReference type="EMBL" id="JSFK01000018">
    <property type="protein sequence ID" value="KHA71859.1"/>
    <property type="molecule type" value="Genomic_DNA"/>
</dbReference>
<gene>
    <name evidence="4" type="ORF">NZ35_18260</name>
</gene>
<evidence type="ECO:0000313" key="4">
    <source>
        <dbReference type="EMBL" id="KHA71859.1"/>
    </source>
</evidence>
<dbReference type="OrthoDB" id="67297at2"/>
<proteinExistence type="predicted"/>
<organism evidence="4 5">
    <name type="scientific">Pseudomonas chlororaphis</name>
    <dbReference type="NCBI Taxonomy" id="587753"/>
    <lineage>
        <taxon>Bacteria</taxon>
        <taxon>Pseudomonadati</taxon>
        <taxon>Pseudomonadota</taxon>
        <taxon>Gammaproteobacteria</taxon>
        <taxon>Pseudomonadales</taxon>
        <taxon>Pseudomonadaceae</taxon>
        <taxon>Pseudomonas</taxon>
    </lineage>
</organism>
<evidence type="ECO:0000256" key="1">
    <source>
        <dbReference type="ARBA" id="ARBA00000022"/>
    </source>
</evidence>
<evidence type="ECO:0000313" key="5">
    <source>
        <dbReference type="Proteomes" id="UP000030564"/>
    </source>
</evidence>
<evidence type="ECO:0000256" key="2">
    <source>
        <dbReference type="ARBA" id="ARBA00000751"/>
    </source>
</evidence>
<dbReference type="Gene3D" id="1.10.357.40">
    <property type="entry name" value="YbiA-like"/>
    <property type="match status" value="1"/>
</dbReference>
<dbReference type="NCBIfam" id="TIGR02464">
    <property type="entry name" value="ribofla_fusion"/>
    <property type="match status" value="1"/>
</dbReference>
<comment type="catalytic activity">
    <reaction evidence="2">
        <text>2,5-diamino-6-hydroxy-4-(5-phosphoribosylamino)-pyrimidine + H2O = 2,5,6-triamino-4-hydroxypyrimidine + D-ribose 5-phosphate</text>
        <dbReference type="Rhea" id="RHEA:23436"/>
        <dbReference type="ChEBI" id="CHEBI:15377"/>
        <dbReference type="ChEBI" id="CHEBI:58614"/>
        <dbReference type="ChEBI" id="CHEBI:78346"/>
        <dbReference type="ChEBI" id="CHEBI:137796"/>
    </reaction>
</comment>
<dbReference type="InterPro" id="IPR012816">
    <property type="entry name" value="NADAR"/>
</dbReference>
<sequence>MHDSKLLEDLRARFNAGEPLDFTFFWGHQRSRNAVTASCFSQWYEAEFVVEGQRYPTAEHFMMAEKAALFDDQEIRAQVLQAPTPNAAKALGRKVRGFNDQRWLQHRYDIVVRANQAKFSQNPELDEYLMRTGSRVIVEASPVDDIWGIGLAQDHANVNDPNLWKGLNLLGFALMQVRDGRVGSS</sequence>
<accession>A0A0A6DBH4</accession>
<name>A0A0A6DBH4_9PSED</name>
<reference evidence="4 5" key="1">
    <citation type="submission" date="2014-10" db="EMBL/GenBank/DDBJ databases">
        <title>Draft genome sequence of Pseudomonas chlororaphis EA105.</title>
        <authorList>
            <person name="McCully L.M."/>
            <person name="Bitzer A.S."/>
            <person name="Spence C."/>
            <person name="Bais H."/>
            <person name="Silby M.W."/>
        </authorList>
    </citation>
    <scope>NUCLEOTIDE SEQUENCE [LARGE SCALE GENOMIC DNA]</scope>
    <source>
        <strain evidence="4 5">EA105</strain>
    </source>
</reference>